<feature type="domain" description="SH3" evidence="3">
    <location>
        <begin position="158"/>
        <end position="224"/>
    </location>
</feature>
<evidence type="ECO:0000256" key="1">
    <source>
        <dbReference type="ARBA" id="ARBA00022443"/>
    </source>
</evidence>
<evidence type="ECO:0000256" key="2">
    <source>
        <dbReference type="SAM" id="MobiDB-lite"/>
    </source>
</evidence>
<sequence length="258" mass="29528">MQRSRDPAAKILYNRRISGPTDFRRINPVEETKYIETHGPIITNSNDTIKIGDLFIAMKDVISQNSTYLSLKSRDLLILEGFHPSQPNIYKMKIKPNYEQSGIMDTPVGYVDKKNIRRTTNVIAPMPPSREGRPALVITSANNQAPPKPRKRPTPRIRFPYKYRALYDYIPETTNNEIKFLNIKAGDILLSQFNDASEPWIMVQNSETQMNGYVPTSYVELISSSGGSRSKSKKNKSNKSKSKKNHRNHKNKKSSKRK</sequence>
<feature type="compositionally biased region" description="Basic residues" evidence="2">
    <location>
        <begin position="230"/>
        <end position="258"/>
    </location>
</feature>
<accession>A0A6C0EYW7</accession>
<reference evidence="4" key="1">
    <citation type="journal article" date="2020" name="Nature">
        <title>Giant virus diversity and host interactions through global metagenomics.</title>
        <authorList>
            <person name="Schulz F."/>
            <person name="Roux S."/>
            <person name="Paez-Espino D."/>
            <person name="Jungbluth S."/>
            <person name="Walsh D.A."/>
            <person name="Denef V.J."/>
            <person name="McMahon K.D."/>
            <person name="Konstantinidis K.T."/>
            <person name="Eloe-Fadrosh E.A."/>
            <person name="Kyrpides N.C."/>
            <person name="Woyke T."/>
        </authorList>
    </citation>
    <scope>NUCLEOTIDE SEQUENCE</scope>
    <source>
        <strain evidence="4">GVMAG-M-3300009161-52</strain>
    </source>
</reference>
<dbReference type="Gene3D" id="2.30.30.40">
    <property type="entry name" value="SH3 Domains"/>
    <property type="match status" value="1"/>
</dbReference>
<keyword evidence="1" id="KW-0728">SH3 domain</keyword>
<dbReference type="SUPFAM" id="SSF50044">
    <property type="entry name" value="SH3-domain"/>
    <property type="match status" value="1"/>
</dbReference>
<dbReference type="InterPro" id="IPR001452">
    <property type="entry name" value="SH3_domain"/>
</dbReference>
<dbReference type="AlphaFoldDB" id="A0A6C0EYW7"/>
<evidence type="ECO:0000313" key="4">
    <source>
        <dbReference type="EMBL" id="QHT33972.1"/>
    </source>
</evidence>
<dbReference type="InterPro" id="IPR036028">
    <property type="entry name" value="SH3-like_dom_sf"/>
</dbReference>
<feature type="region of interest" description="Disordered" evidence="2">
    <location>
        <begin position="223"/>
        <end position="258"/>
    </location>
</feature>
<proteinExistence type="predicted"/>
<dbReference type="EMBL" id="MN738981">
    <property type="protein sequence ID" value="QHT33972.1"/>
    <property type="molecule type" value="Genomic_DNA"/>
</dbReference>
<organism evidence="4">
    <name type="scientific">viral metagenome</name>
    <dbReference type="NCBI Taxonomy" id="1070528"/>
    <lineage>
        <taxon>unclassified sequences</taxon>
        <taxon>metagenomes</taxon>
        <taxon>organismal metagenomes</taxon>
    </lineage>
</organism>
<dbReference type="PROSITE" id="PS50002">
    <property type="entry name" value="SH3"/>
    <property type="match status" value="1"/>
</dbReference>
<protein>
    <recommendedName>
        <fullName evidence="3">SH3 domain-containing protein</fullName>
    </recommendedName>
</protein>
<dbReference type="SMART" id="SM00326">
    <property type="entry name" value="SH3"/>
    <property type="match status" value="1"/>
</dbReference>
<evidence type="ECO:0000259" key="3">
    <source>
        <dbReference type="PROSITE" id="PS50002"/>
    </source>
</evidence>
<name>A0A6C0EYW7_9ZZZZ</name>